<organism evidence="1">
    <name type="scientific">White spot syndrome virus</name>
    <dbReference type="NCBI Taxonomy" id="342409"/>
    <lineage>
        <taxon>Viruses</taxon>
        <taxon>Viruses incertae sedis</taxon>
        <taxon>Naldaviricetes</taxon>
        <taxon>Nimaviridae</taxon>
        <taxon>Whispovirus</taxon>
    </lineage>
</organism>
<name>A0A2D3I758_9VIRU</name>
<accession>A0A2D3I758</accession>
<dbReference type="EMBL" id="MF768985">
    <property type="protein sequence ID" value="ATU84225.1"/>
    <property type="molecule type" value="Genomic_DNA"/>
</dbReference>
<evidence type="ECO:0000313" key="1">
    <source>
        <dbReference type="EMBL" id="ATU84225.1"/>
    </source>
</evidence>
<protein>
    <submittedName>
        <fullName evidence="1">ORF1180</fullName>
    </submittedName>
</protein>
<reference evidence="1" key="1">
    <citation type="journal article" date="2018" name="Aquaculture">
        <title>Complete genome sequence of a white spot syndrome virus associated with a disease incursion in Australia.</title>
        <authorList>
            <person name="Oakey J."/>
            <person name="Smith C.S."/>
        </authorList>
    </citation>
    <scope>NUCLEOTIDE SEQUENCE [LARGE SCALE GENOMIC DNA]</scope>
    <source>
        <strain evidence="1">WSSV-AU</strain>
    </source>
</reference>
<proteinExistence type="predicted"/>
<sequence length="60" mass="6552">MSMSNYSLRPFAHGSTYIHITKESVGNVTTEFGDCSSTLCKREGSLEPLLDNITSLSLVI</sequence>
<dbReference type="Proteomes" id="UP000267516">
    <property type="component" value="Segment"/>
</dbReference>